<keyword evidence="2 5" id="KW-0690">Ribosome biogenesis</keyword>
<dbReference type="HAMAP" id="MF_00014">
    <property type="entry name" value="Ribosome_mat_RimM"/>
    <property type="match status" value="1"/>
</dbReference>
<dbReference type="PANTHER" id="PTHR33692">
    <property type="entry name" value="RIBOSOME MATURATION FACTOR RIMM"/>
    <property type="match status" value="1"/>
</dbReference>
<feature type="domain" description="Ribosome maturation factor RimM PRC barrel" evidence="7">
    <location>
        <begin position="99"/>
        <end position="160"/>
    </location>
</feature>
<evidence type="ECO:0000313" key="9">
    <source>
        <dbReference type="Proteomes" id="UP001556118"/>
    </source>
</evidence>
<dbReference type="Pfam" id="PF01782">
    <property type="entry name" value="RimM"/>
    <property type="match status" value="1"/>
</dbReference>
<evidence type="ECO:0000256" key="2">
    <source>
        <dbReference type="ARBA" id="ARBA00022517"/>
    </source>
</evidence>
<comment type="domain">
    <text evidence="5">The PRC barrel domain binds ribosomal protein uS19.</text>
</comment>
<dbReference type="PANTHER" id="PTHR33692:SF1">
    <property type="entry name" value="RIBOSOME MATURATION FACTOR RIMM"/>
    <property type="match status" value="1"/>
</dbReference>
<comment type="subunit">
    <text evidence="5">Binds ribosomal protein uS19.</text>
</comment>
<dbReference type="Pfam" id="PF24986">
    <property type="entry name" value="PRC_RimM"/>
    <property type="match status" value="1"/>
</dbReference>
<dbReference type="SUPFAM" id="SSF50346">
    <property type="entry name" value="PRC-barrel domain"/>
    <property type="match status" value="1"/>
</dbReference>
<reference evidence="8 9" key="1">
    <citation type="submission" date="2024-06" db="EMBL/GenBank/DDBJ databases">
        <title>Novosphingobium rhizovicinus M1R2S20.</title>
        <authorList>
            <person name="Sun J.-Q."/>
        </authorList>
    </citation>
    <scope>NUCLEOTIDE SEQUENCE [LARGE SCALE GENOMIC DNA]</scope>
    <source>
        <strain evidence="8 9">M1R2S20</strain>
    </source>
</reference>
<evidence type="ECO:0000259" key="7">
    <source>
        <dbReference type="Pfam" id="PF24986"/>
    </source>
</evidence>
<evidence type="ECO:0000256" key="5">
    <source>
        <dbReference type="HAMAP-Rule" id="MF_00014"/>
    </source>
</evidence>
<dbReference type="NCBIfam" id="TIGR02273">
    <property type="entry name" value="16S_RimM"/>
    <property type="match status" value="1"/>
</dbReference>
<comment type="subcellular location">
    <subcellularLocation>
        <location evidence="5">Cytoplasm</location>
    </subcellularLocation>
</comment>
<organism evidence="8 9">
    <name type="scientific">Novosphingobium rhizovicinum</name>
    <dbReference type="NCBI Taxonomy" id="3228928"/>
    <lineage>
        <taxon>Bacteria</taxon>
        <taxon>Pseudomonadati</taxon>
        <taxon>Pseudomonadota</taxon>
        <taxon>Alphaproteobacteria</taxon>
        <taxon>Sphingomonadales</taxon>
        <taxon>Sphingomonadaceae</taxon>
        <taxon>Novosphingobium</taxon>
    </lineage>
</organism>
<dbReference type="SUPFAM" id="SSF50447">
    <property type="entry name" value="Translation proteins"/>
    <property type="match status" value="1"/>
</dbReference>
<comment type="function">
    <text evidence="5">An accessory protein needed during the final step in the assembly of 30S ribosomal subunit, possibly for assembly of the head region. Essential for efficient processing of 16S rRNA. May be needed both before and after RbfA during the maturation of 16S rRNA. It has affinity for free ribosomal 30S subunits but not for 70S ribosomes.</text>
</comment>
<sequence length="170" mass="18292">MPLQSDRPVTLAAVSGAHGVTGEVRLKLFGEGVVALKRYRAFNHDTLTLEKVRDDGKGGAIARFAEIADRTAAEKLRGTTLTVPRSSMPPLGDGEYYHADLIGLDAVSDEGEDLGVCIAVENFGAGDVLEIERPPAADGKRRRFMVPMTSAAVPEWNEERLIVASPFVSE</sequence>
<evidence type="ECO:0000256" key="4">
    <source>
        <dbReference type="ARBA" id="ARBA00023186"/>
    </source>
</evidence>
<feature type="domain" description="RimM N-terminal" evidence="6">
    <location>
        <begin position="11"/>
        <end position="86"/>
    </location>
</feature>
<evidence type="ECO:0000256" key="3">
    <source>
        <dbReference type="ARBA" id="ARBA00022552"/>
    </source>
</evidence>
<evidence type="ECO:0000313" key="8">
    <source>
        <dbReference type="EMBL" id="MEW9856254.1"/>
    </source>
</evidence>
<dbReference type="EMBL" id="JBFNXR010000051">
    <property type="protein sequence ID" value="MEW9856254.1"/>
    <property type="molecule type" value="Genomic_DNA"/>
</dbReference>
<dbReference type="Proteomes" id="UP001556118">
    <property type="component" value="Unassembled WGS sequence"/>
</dbReference>
<evidence type="ECO:0000259" key="6">
    <source>
        <dbReference type="Pfam" id="PF01782"/>
    </source>
</evidence>
<gene>
    <name evidence="5 8" type="primary">rimM</name>
    <name evidence="8" type="ORF">ABUH87_14020</name>
</gene>
<keyword evidence="4 5" id="KW-0143">Chaperone</keyword>
<keyword evidence="3 5" id="KW-0698">rRNA processing</keyword>
<accession>A0ABV3RG96</accession>
<dbReference type="InterPro" id="IPR036976">
    <property type="entry name" value="RimM_N_sf"/>
</dbReference>
<dbReference type="RefSeq" id="WP_367774628.1">
    <property type="nucleotide sequence ID" value="NZ_JBFNXR010000051.1"/>
</dbReference>
<dbReference type="InterPro" id="IPR056792">
    <property type="entry name" value="PRC_RimM"/>
</dbReference>
<name>A0ABV3RG96_9SPHN</name>
<protein>
    <recommendedName>
        <fullName evidence="5">Ribosome maturation factor RimM</fullName>
    </recommendedName>
</protein>
<comment type="caution">
    <text evidence="8">The sequence shown here is derived from an EMBL/GenBank/DDBJ whole genome shotgun (WGS) entry which is preliminary data.</text>
</comment>
<dbReference type="Gene3D" id="2.40.30.60">
    <property type="entry name" value="RimM"/>
    <property type="match status" value="1"/>
</dbReference>
<proteinExistence type="inferred from homology"/>
<dbReference type="InterPro" id="IPR009000">
    <property type="entry name" value="Transl_B-barrel_sf"/>
</dbReference>
<dbReference type="Gene3D" id="2.30.30.240">
    <property type="entry name" value="PRC-barrel domain"/>
    <property type="match status" value="1"/>
</dbReference>
<dbReference type="InterPro" id="IPR002676">
    <property type="entry name" value="RimM_N"/>
</dbReference>
<dbReference type="InterPro" id="IPR011033">
    <property type="entry name" value="PRC_barrel-like_sf"/>
</dbReference>
<keyword evidence="1 5" id="KW-0963">Cytoplasm</keyword>
<dbReference type="InterPro" id="IPR011961">
    <property type="entry name" value="RimM"/>
</dbReference>
<keyword evidence="9" id="KW-1185">Reference proteome</keyword>
<comment type="similarity">
    <text evidence="5">Belongs to the RimM family.</text>
</comment>
<evidence type="ECO:0000256" key="1">
    <source>
        <dbReference type="ARBA" id="ARBA00022490"/>
    </source>
</evidence>